<evidence type="ECO:0000313" key="3">
    <source>
        <dbReference type="Proteomes" id="UP000005297"/>
    </source>
</evidence>
<dbReference type="InParanoid" id="Q0F1R2"/>
<dbReference type="Proteomes" id="UP000005297">
    <property type="component" value="Unassembled WGS sequence"/>
</dbReference>
<feature type="compositionally biased region" description="Basic and acidic residues" evidence="1">
    <location>
        <begin position="11"/>
        <end position="21"/>
    </location>
</feature>
<gene>
    <name evidence="2" type="ORF">SPV1_10371</name>
</gene>
<dbReference type="HOGENOM" id="CLU_3063196_0_0_0"/>
<keyword evidence="3" id="KW-1185">Reference proteome</keyword>
<proteinExistence type="predicted"/>
<evidence type="ECO:0000256" key="1">
    <source>
        <dbReference type="SAM" id="MobiDB-lite"/>
    </source>
</evidence>
<dbReference type="AlphaFoldDB" id="Q0F1R2"/>
<reference evidence="2 3" key="1">
    <citation type="submission" date="2006-09" db="EMBL/GenBank/DDBJ databases">
        <authorList>
            <person name="Emerson D."/>
            <person name="Ferriera S."/>
            <person name="Johnson J."/>
            <person name="Kravitz S."/>
            <person name="Halpern A."/>
            <person name="Remington K."/>
            <person name="Beeson K."/>
            <person name="Tran B."/>
            <person name="Rogers Y.-H."/>
            <person name="Friedman R."/>
            <person name="Venter J.C."/>
        </authorList>
    </citation>
    <scope>NUCLEOTIDE SEQUENCE [LARGE SCALE GENOMIC DNA]</scope>
    <source>
        <strain evidence="2 3">PV-1</strain>
    </source>
</reference>
<organism evidence="2 3">
    <name type="scientific">Mariprofundus ferrooxydans PV-1</name>
    <dbReference type="NCBI Taxonomy" id="314345"/>
    <lineage>
        <taxon>Bacteria</taxon>
        <taxon>Pseudomonadati</taxon>
        <taxon>Pseudomonadota</taxon>
        <taxon>Candidatius Mariprofundia</taxon>
        <taxon>Mariprofundales</taxon>
        <taxon>Mariprofundaceae</taxon>
        <taxon>Mariprofundus</taxon>
    </lineage>
</organism>
<feature type="region of interest" description="Disordered" evidence="1">
    <location>
        <begin position="1"/>
        <end position="53"/>
    </location>
</feature>
<feature type="compositionally biased region" description="Basic and acidic residues" evidence="1">
    <location>
        <begin position="31"/>
        <end position="53"/>
    </location>
</feature>
<protein>
    <submittedName>
        <fullName evidence="2">Uncharacterized protein</fullName>
    </submittedName>
</protein>
<name>Q0F1R2_9PROT</name>
<accession>Q0F1R2</accession>
<comment type="caution">
    <text evidence="2">The sequence shown here is derived from an EMBL/GenBank/DDBJ whole genome shotgun (WGS) entry which is preliminary data.</text>
</comment>
<dbReference type="EMBL" id="AATS01000003">
    <property type="protein sequence ID" value="EAU55129.1"/>
    <property type="molecule type" value="Genomic_DNA"/>
</dbReference>
<evidence type="ECO:0000313" key="2">
    <source>
        <dbReference type="EMBL" id="EAU55129.1"/>
    </source>
</evidence>
<sequence length="53" mass="5894">MKGGVALSHDGLFEEEQKPNAKGEVTLSHDGLFEEEQRPNAKGRRDIKSLPFV</sequence>